<dbReference type="EMBL" id="HBIR01036317">
    <property type="protein sequence ID" value="CAE0567358.1"/>
    <property type="molecule type" value="Transcribed_RNA"/>
</dbReference>
<keyword evidence="2" id="KW-0812">Transmembrane</keyword>
<dbReference type="GO" id="GO:0005884">
    <property type="term" value="C:actin filament"/>
    <property type="evidence" value="ECO:0007669"/>
    <property type="project" value="TreeGrafter"/>
</dbReference>
<dbReference type="InterPro" id="IPR051412">
    <property type="entry name" value="Formin_Homology_Diaphanous_sf"/>
</dbReference>
<feature type="region of interest" description="Disordered" evidence="1">
    <location>
        <begin position="194"/>
        <end position="251"/>
    </location>
</feature>
<accession>A0A7S3SWS5</accession>
<dbReference type="PANTHER" id="PTHR45691">
    <property type="entry name" value="PROTEIN DIAPHANOUS"/>
    <property type="match status" value="1"/>
</dbReference>
<feature type="compositionally biased region" description="Pro residues" evidence="1">
    <location>
        <begin position="199"/>
        <end position="216"/>
    </location>
</feature>
<protein>
    <submittedName>
        <fullName evidence="3">Uncharacterized protein</fullName>
    </submittedName>
</protein>
<evidence type="ECO:0000313" key="3">
    <source>
        <dbReference type="EMBL" id="CAE0567358.1"/>
    </source>
</evidence>
<feature type="transmembrane region" description="Helical" evidence="2">
    <location>
        <begin position="382"/>
        <end position="400"/>
    </location>
</feature>
<evidence type="ECO:0000256" key="2">
    <source>
        <dbReference type="SAM" id="Phobius"/>
    </source>
</evidence>
<feature type="compositionally biased region" description="Basic and acidic residues" evidence="1">
    <location>
        <begin position="1"/>
        <end position="28"/>
    </location>
</feature>
<gene>
    <name evidence="3" type="ORF">EHUX00137_LOCUS28343</name>
</gene>
<name>A0A7S3SWS5_EMIHU</name>
<reference evidence="3" key="1">
    <citation type="submission" date="2021-01" db="EMBL/GenBank/DDBJ databases">
        <authorList>
            <person name="Corre E."/>
            <person name="Pelletier E."/>
            <person name="Niang G."/>
            <person name="Scheremetjew M."/>
            <person name="Finn R."/>
            <person name="Kale V."/>
            <person name="Holt S."/>
            <person name="Cochrane G."/>
            <person name="Meng A."/>
            <person name="Brown T."/>
            <person name="Cohen L."/>
        </authorList>
    </citation>
    <scope>NUCLEOTIDE SEQUENCE</scope>
    <source>
        <strain evidence="3">379</strain>
    </source>
</reference>
<feature type="region of interest" description="Disordered" evidence="1">
    <location>
        <begin position="1"/>
        <end position="44"/>
    </location>
</feature>
<organism evidence="3">
    <name type="scientific">Emiliania huxleyi</name>
    <name type="common">Coccolithophore</name>
    <name type="synonym">Pontosphaera huxleyi</name>
    <dbReference type="NCBI Taxonomy" id="2903"/>
    <lineage>
        <taxon>Eukaryota</taxon>
        <taxon>Haptista</taxon>
        <taxon>Haptophyta</taxon>
        <taxon>Prymnesiophyceae</taxon>
        <taxon>Isochrysidales</taxon>
        <taxon>Noelaerhabdaceae</taxon>
        <taxon>Emiliania</taxon>
    </lineage>
</organism>
<feature type="compositionally biased region" description="Pro residues" evidence="1">
    <location>
        <begin position="223"/>
        <end position="251"/>
    </location>
</feature>
<keyword evidence="2" id="KW-1133">Transmembrane helix</keyword>
<feature type="compositionally biased region" description="Low complexity" evidence="1">
    <location>
        <begin position="503"/>
        <end position="516"/>
    </location>
</feature>
<dbReference type="GO" id="GO:0030041">
    <property type="term" value="P:actin filament polymerization"/>
    <property type="evidence" value="ECO:0007669"/>
    <property type="project" value="TreeGrafter"/>
</dbReference>
<proteinExistence type="predicted"/>
<dbReference type="AlphaFoldDB" id="A0A7S3SWS5"/>
<feature type="region of interest" description="Disordered" evidence="1">
    <location>
        <begin position="426"/>
        <end position="448"/>
    </location>
</feature>
<sequence length="578" mass="62313">MARQHAEMDRQREARLAHMAEEREKRAEQVAARNAKPPPPPDASHIIPVPLWCRDFSGRDALDESDILEPEELRRFALWQPEEARWCRSLPQDECNQHYMTAPGTSDAKGRIPCVWRPLWSRCVAAEDCFASRRAAQAHLAAMPAVLIGEEYTCYAIRYPDVLRSLCKGDLQTCDWRAVRNHWESRGRADGRIKACALPPAPPPPPSAPPPPPMPQRPFYEPQLPPPPLSPPPGPPVSPSPPYAPPPPPPLQRWFFSDEDYGVEWRGRACTLGGRGVARRDTRSEAAPDARCDTLGLGSLACIEHYTSTGLGTAQMCEWHGRCISGVVVPCVLPAPPSAPPIAAAIATMQLADELSGAASAVTSAAREGLLHNFAAAVTVRLILNALPLLLGVALVWAVAARRKRRGPRPLRWAAAATIGRYGPRPRSVGKGAAAVESSPPLPPRAVAGWRGRARRGDVGFDRLSQEEEEMPAAEEDETDGLPEGGAGSLLAVAVDTARSPSPRGFGPTGPTQPTTLAHQAPPSSPAAAMAQRVRRMVEEKLAAPPPSSATPGPRGLSRLPVAMAARREQETAARPVF</sequence>
<feature type="region of interest" description="Disordered" evidence="1">
    <location>
        <begin position="461"/>
        <end position="578"/>
    </location>
</feature>
<feature type="compositionally biased region" description="Acidic residues" evidence="1">
    <location>
        <begin position="467"/>
        <end position="481"/>
    </location>
</feature>
<keyword evidence="2" id="KW-0472">Membrane</keyword>
<evidence type="ECO:0000256" key="1">
    <source>
        <dbReference type="SAM" id="MobiDB-lite"/>
    </source>
</evidence>
<dbReference type="PANTHER" id="PTHR45691:SF6">
    <property type="entry name" value="PROTEIN DIAPHANOUS"/>
    <property type="match status" value="1"/>
</dbReference>